<keyword evidence="3" id="KW-0175">Coiled coil</keyword>
<dbReference type="RefSeq" id="WP_024739115.1">
    <property type="nucleotide sequence ID" value="NZ_QSDB01000080.1"/>
</dbReference>
<feature type="domain" description="MobA/MobL protein" evidence="5">
    <location>
        <begin position="66"/>
        <end position="220"/>
    </location>
</feature>
<evidence type="ECO:0000259" key="5">
    <source>
        <dbReference type="Pfam" id="PF03389"/>
    </source>
</evidence>
<evidence type="ECO:0000256" key="2">
    <source>
        <dbReference type="ARBA" id="ARBA00022971"/>
    </source>
</evidence>
<dbReference type="AlphaFoldDB" id="A0AAW5F6B6"/>
<dbReference type="Pfam" id="PF03389">
    <property type="entry name" value="MobA_MobL"/>
    <property type="match status" value="1"/>
</dbReference>
<evidence type="ECO:0000313" key="6">
    <source>
        <dbReference type="EMBL" id="MCK0087408.1"/>
    </source>
</evidence>
<dbReference type="EMBL" id="JAINVB010000001">
    <property type="protein sequence ID" value="MCK0087408.1"/>
    <property type="molecule type" value="Genomic_DNA"/>
</dbReference>
<evidence type="ECO:0000256" key="4">
    <source>
        <dbReference type="SAM" id="MobiDB-lite"/>
    </source>
</evidence>
<proteinExistence type="inferred from homology"/>
<dbReference type="InterPro" id="IPR005053">
    <property type="entry name" value="MobA_MobL"/>
</dbReference>
<reference evidence="6" key="1">
    <citation type="journal article" date="2022" name="Cell Host Microbe">
        <title>Colonization of the live biotherapeutic product VE303 and modulation of the microbiota and metabolites in healthy volunteers.</title>
        <authorList>
            <person name="Dsouza M."/>
            <person name="Menon R."/>
            <person name="Crossette E."/>
            <person name="Bhattarai S.K."/>
            <person name="Schneider J."/>
            <person name="Kim Y.G."/>
            <person name="Reddy S."/>
            <person name="Caballero S."/>
            <person name="Felix C."/>
            <person name="Cornacchione L."/>
            <person name="Hendrickson J."/>
            <person name="Watson A.R."/>
            <person name="Minot S.S."/>
            <person name="Greenfield N."/>
            <person name="Schopf L."/>
            <person name="Szabady R."/>
            <person name="Patarroyo J."/>
            <person name="Smith W."/>
            <person name="Harrison P."/>
            <person name="Kuijper E.J."/>
            <person name="Kelly C.P."/>
            <person name="Olle B."/>
            <person name="Bobilev D."/>
            <person name="Silber J.L."/>
            <person name="Bucci V."/>
            <person name="Roberts B."/>
            <person name="Faith J."/>
            <person name="Norman J.M."/>
        </authorList>
    </citation>
    <scope>NUCLEOTIDE SEQUENCE</scope>
    <source>
        <strain evidence="6">VE303-04</strain>
    </source>
</reference>
<feature type="compositionally biased region" description="Basic residues" evidence="4">
    <location>
        <begin position="496"/>
        <end position="506"/>
    </location>
</feature>
<keyword evidence="2" id="KW-0184">Conjugation</keyword>
<evidence type="ECO:0000313" key="7">
    <source>
        <dbReference type="Proteomes" id="UP001203136"/>
    </source>
</evidence>
<evidence type="ECO:0000256" key="3">
    <source>
        <dbReference type="SAM" id="Coils"/>
    </source>
</evidence>
<feature type="compositionally biased region" description="Basic and acidic residues" evidence="4">
    <location>
        <begin position="468"/>
        <end position="494"/>
    </location>
</feature>
<comment type="similarity">
    <text evidence="1">Belongs to the MobA/MobL family.</text>
</comment>
<evidence type="ECO:0000256" key="1">
    <source>
        <dbReference type="ARBA" id="ARBA00010873"/>
    </source>
</evidence>
<name>A0AAW5F6B6_CLOSY</name>
<gene>
    <name evidence="6" type="ORF">K5I21_16310</name>
</gene>
<dbReference type="Proteomes" id="UP001203136">
    <property type="component" value="Unassembled WGS sequence"/>
</dbReference>
<accession>A0AAW5F6B6</accession>
<organism evidence="6 7">
    <name type="scientific">Clostridium symbiosum</name>
    <name type="common">Bacteroides symbiosus</name>
    <dbReference type="NCBI Taxonomy" id="1512"/>
    <lineage>
        <taxon>Bacteria</taxon>
        <taxon>Bacillati</taxon>
        <taxon>Bacillota</taxon>
        <taxon>Clostridia</taxon>
        <taxon>Lachnospirales</taxon>
        <taxon>Lachnospiraceae</taxon>
        <taxon>Otoolea</taxon>
    </lineage>
</organism>
<feature type="region of interest" description="Disordered" evidence="4">
    <location>
        <begin position="468"/>
        <end position="506"/>
    </location>
</feature>
<sequence>MPIVRNSFIQMSKLPNLKGRISYISSKARQENLYAVYETIDRKFWAELARCNQEEFKKSGTEGTCIEARELIIALPESFVDYEPDKLLKFFTEHFKQNYGVECISALHHNKRKTNYHIHLIFSERKLLDEPVEKIATRNMFYDENGKHVRTKKEILDEAGQLRSGCKIIPKGEVYERNIFTIKDSRFKSDGFLDEVKRSYTDLINIYVKDDKQKLKVFDRNGVYLPTKKIGKNNPKAEQIKTDNQYRTMWNQTVDRALISGVQEGQILEVKQSEIGQKVKASIQKSGRNPALLKSLIMTAIYTLELLIGRVFKVASLKADKGIKTVLKTGSEQTIVKRVNPFVKAKSEPVPEMPKKSALASKFHRLESIYQKLDEQNKAIYKREQQLASVEKEFAGTKGIFKAKQRKELQEQAEQLKTQITNMKQYLSSIVQGDGYKNVKEFLAEFKASKAEYADYQSAVAEWEKLTGNKAESDSMKARLQRKQQEVKERENNRQSHQHKKDRGGR</sequence>
<comment type="caution">
    <text evidence="6">The sequence shown here is derived from an EMBL/GenBank/DDBJ whole genome shotgun (WGS) entry which is preliminary data.</text>
</comment>
<protein>
    <submittedName>
        <fullName evidence="6">MobA/MobL family protein</fullName>
    </submittedName>
</protein>
<feature type="coiled-coil region" evidence="3">
    <location>
        <begin position="373"/>
        <end position="426"/>
    </location>
</feature>
<dbReference type="Gene3D" id="3.30.930.30">
    <property type="match status" value="1"/>
</dbReference>